<dbReference type="Proteomes" id="UP001605036">
    <property type="component" value="Unassembled WGS sequence"/>
</dbReference>
<sequence length="781" mass="85644">MALQLQIYVDLPPNSFRVHRSPHRRRKKIARTIRLGFGHESEGEKRSLSATRGPPTSGAAGFRSSFTEKGRSSITAAPGYSSRFRRQETNVQAGDRFMQVAEWVLKKVKDPMVEIDPVTVEKKIQAEEEEKREIDMNKIQAEEEEKQEVIVDQEGSETNETSKDYTVATIAPPATIPPISGFSLDSLSTRAAGIALLLAAVFLAYLGFRSKSALLSKSKRLLDQLSASPAPAGIGSKKDTVTSREIHHGFSGRESSATQDLRDQFQCDEVVEAGGKPVTLRASDVLTSSQSQLPFSLGVTPRKPNSEKILEQKAAASPAADPEVPSLEDVVALQEVGNDGSSTAADIAEQIATVAGLEENTSEVASVEAETKPLEEVVALKVDESSTEGVEIQNALIFDLTEEAVKSWPEELSQQAEQSLSASSNAAELGSDLVDTSGRQLPDLDLESNKSPDEPGKGDGPVEGILTGAVVATSELKTKEEERQSNVQAMQAAFPAIAVGAGAVSTLIGVTSGLQMVGLVASASFVARELIMASSRQQLYGDLRKINDHKSLMEFLKSHTSTVVCYYDMIVRNNSFEFLQVYLLHLNHVACEYQLIGSISGINSLSTQQQRLELWNESYFRVNRLVPRQVLGWSGLIPREESYWHLQLTTFENRLFMLHLEEPFEGVLFPREFSNALPEIGKLDAKAVVGFLNQAGDTDHPAVFKPVGAFGEGETWFAVFDSRPGETCQRKLDVLKFSHSPCTPSRAVLQERTARDEFDIEFDSLLPEYSFAQLPFHPKRR</sequence>
<feature type="region of interest" description="Disordered" evidence="1">
    <location>
        <begin position="227"/>
        <end position="261"/>
    </location>
</feature>
<feature type="compositionally biased region" description="Basic and acidic residues" evidence="1">
    <location>
        <begin position="37"/>
        <end position="47"/>
    </location>
</feature>
<evidence type="ECO:0000256" key="1">
    <source>
        <dbReference type="SAM" id="MobiDB-lite"/>
    </source>
</evidence>
<feature type="compositionally biased region" description="Basic and acidic residues" evidence="1">
    <location>
        <begin position="236"/>
        <end position="248"/>
    </location>
</feature>
<organism evidence="2 3">
    <name type="scientific">Riccia fluitans</name>
    <dbReference type="NCBI Taxonomy" id="41844"/>
    <lineage>
        <taxon>Eukaryota</taxon>
        <taxon>Viridiplantae</taxon>
        <taxon>Streptophyta</taxon>
        <taxon>Embryophyta</taxon>
        <taxon>Marchantiophyta</taxon>
        <taxon>Marchantiopsida</taxon>
        <taxon>Marchantiidae</taxon>
        <taxon>Marchantiales</taxon>
        <taxon>Ricciaceae</taxon>
        <taxon>Riccia</taxon>
    </lineage>
</organism>
<feature type="compositionally biased region" description="Basic and acidic residues" evidence="1">
    <location>
        <begin position="447"/>
        <end position="457"/>
    </location>
</feature>
<evidence type="ECO:0000313" key="2">
    <source>
        <dbReference type="EMBL" id="KAL2614131.1"/>
    </source>
</evidence>
<accession>A0ABD1Y1T7</accession>
<gene>
    <name evidence="2" type="ORF">R1flu_025823</name>
</gene>
<name>A0ABD1Y1T7_9MARC</name>
<proteinExistence type="predicted"/>
<reference evidence="2 3" key="1">
    <citation type="submission" date="2024-09" db="EMBL/GenBank/DDBJ databases">
        <title>Chromosome-scale assembly of Riccia fluitans.</title>
        <authorList>
            <person name="Paukszto L."/>
            <person name="Sawicki J."/>
            <person name="Karawczyk K."/>
            <person name="Piernik-Szablinska J."/>
            <person name="Szczecinska M."/>
            <person name="Mazdziarz M."/>
        </authorList>
    </citation>
    <scope>NUCLEOTIDE SEQUENCE [LARGE SCALE GENOMIC DNA]</scope>
    <source>
        <strain evidence="2">Rf_01</strain>
        <tissue evidence="2">Aerial parts of the thallus</tissue>
    </source>
</reference>
<dbReference type="AlphaFoldDB" id="A0ABD1Y1T7"/>
<comment type="caution">
    <text evidence="2">The sequence shown here is derived from an EMBL/GenBank/DDBJ whole genome shotgun (WGS) entry which is preliminary data.</text>
</comment>
<feature type="region of interest" description="Disordered" evidence="1">
    <location>
        <begin position="34"/>
        <end position="81"/>
    </location>
</feature>
<evidence type="ECO:0000313" key="3">
    <source>
        <dbReference type="Proteomes" id="UP001605036"/>
    </source>
</evidence>
<feature type="region of interest" description="Disordered" evidence="1">
    <location>
        <begin position="435"/>
        <end position="463"/>
    </location>
</feature>
<dbReference type="EMBL" id="JBHFFA010000007">
    <property type="protein sequence ID" value="KAL2614131.1"/>
    <property type="molecule type" value="Genomic_DNA"/>
</dbReference>
<keyword evidence="3" id="KW-1185">Reference proteome</keyword>
<protein>
    <submittedName>
        <fullName evidence="2">Uncharacterized protein</fullName>
    </submittedName>
</protein>